<dbReference type="RefSeq" id="WP_380722135.1">
    <property type="nucleotide sequence ID" value="NZ_JBHSGI010000033.1"/>
</dbReference>
<comment type="caution">
    <text evidence="1">The sequence shown here is derived from an EMBL/GenBank/DDBJ whole genome shotgun (WGS) entry which is preliminary data.</text>
</comment>
<name>A0ABV9KMY3_9RHOB</name>
<evidence type="ECO:0000313" key="1">
    <source>
        <dbReference type="EMBL" id="MFC4671522.1"/>
    </source>
</evidence>
<proteinExistence type="predicted"/>
<evidence type="ECO:0000313" key="2">
    <source>
        <dbReference type="Proteomes" id="UP001595973"/>
    </source>
</evidence>
<accession>A0ABV9KMY3</accession>
<reference evidence="2" key="1">
    <citation type="journal article" date="2019" name="Int. J. Syst. Evol. Microbiol.">
        <title>The Global Catalogue of Microorganisms (GCM) 10K type strain sequencing project: providing services to taxonomists for standard genome sequencing and annotation.</title>
        <authorList>
            <consortium name="The Broad Institute Genomics Platform"/>
            <consortium name="The Broad Institute Genome Sequencing Center for Infectious Disease"/>
            <person name="Wu L."/>
            <person name="Ma J."/>
        </authorList>
    </citation>
    <scope>NUCLEOTIDE SEQUENCE [LARGE SCALE GENOMIC DNA]</scope>
    <source>
        <strain evidence="2">CGMCC 4.7283</strain>
    </source>
</reference>
<gene>
    <name evidence="1" type="ORF">ACFO5X_23415</name>
</gene>
<keyword evidence="2" id="KW-1185">Reference proteome</keyword>
<dbReference type="Proteomes" id="UP001595973">
    <property type="component" value="Unassembled WGS sequence"/>
</dbReference>
<organism evidence="1 2">
    <name type="scientific">Seohaeicola nanhaiensis</name>
    <dbReference type="NCBI Taxonomy" id="1387282"/>
    <lineage>
        <taxon>Bacteria</taxon>
        <taxon>Pseudomonadati</taxon>
        <taxon>Pseudomonadota</taxon>
        <taxon>Alphaproteobacteria</taxon>
        <taxon>Rhodobacterales</taxon>
        <taxon>Roseobacteraceae</taxon>
        <taxon>Seohaeicola</taxon>
    </lineage>
</organism>
<sequence>MEAIRTAEYAQALYRTHGNRAEAEAAARERQCDSAGKRAEAEDWRAVRRAIRSLRGANQS</sequence>
<protein>
    <submittedName>
        <fullName evidence="1">Uncharacterized protein</fullName>
    </submittedName>
</protein>
<dbReference type="EMBL" id="JBHSGI010000033">
    <property type="protein sequence ID" value="MFC4671522.1"/>
    <property type="molecule type" value="Genomic_DNA"/>
</dbReference>